<evidence type="ECO:0000313" key="2">
    <source>
        <dbReference type="Proteomes" id="UP000689967"/>
    </source>
</evidence>
<evidence type="ECO:0000313" key="1">
    <source>
        <dbReference type="EMBL" id="MBU8543107.1"/>
    </source>
</evidence>
<dbReference type="Pfam" id="PF13671">
    <property type="entry name" value="AAA_33"/>
    <property type="match status" value="1"/>
</dbReference>
<protein>
    <submittedName>
        <fullName evidence="1">AAA family ATPase</fullName>
    </submittedName>
</protein>
<dbReference type="PANTHER" id="PTHR43883:SF1">
    <property type="entry name" value="GLUCONOKINASE"/>
    <property type="match status" value="1"/>
</dbReference>
<organism evidence="1 2">
    <name type="scientific">Falsiroseomonas oleicola</name>
    <dbReference type="NCBI Taxonomy" id="2801474"/>
    <lineage>
        <taxon>Bacteria</taxon>
        <taxon>Pseudomonadati</taxon>
        <taxon>Pseudomonadota</taxon>
        <taxon>Alphaproteobacteria</taxon>
        <taxon>Acetobacterales</taxon>
        <taxon>Roseomonadaceae</taxon>
        <taxon>Falsiroseomonas</taxon>
    </lineage>
</organism>
<keyword evidence="2" id="KW-1185">Reference proteome</keyword>
<name>A0ABS6H361_9PROT</name>
<accession>A0ABS6H361</accession>
<dbReference type="EMBL" id="JAERQM010000001">
    <property type="protein sequence ID" value="MBU8543107.1"/>
    <property type="molecule type" value="Genomic_DNA"/>
</dbReference>
<dbReference type="Proteomes" id="UP000689967">
    <property type="component" value="Unassembled WGS sequence"/>
</dbReference>
<sequence length="494" mass="51954">MTIPADQAPVAALLRRLAGADPVETHISAVFVGPDTVWKLKKAVRLGFLDFSALADRERFARRELALNQPHAPGLYRDVVPVTHAADGSLSLDGEGEVVDWVLRMAPVPPGDFLDNVARRGGLTPALLDETADAVFALHQAAVPAPPGFDAPAAVGRVLAGNIRDCNATGLPPAEVAALGAAMQARLDSLAPHLAGRAAEGRVRRCHGDLHLGNLCLWEGRPTPFDALEFDEALATTDIGYDIAFLLMDLCQFGQRAAATRVMNRYLARGGDFGLLPALGFWMALRAMVRAHVEARRGGDGHRYLRAASDFLRPVPPRLVAIGGLQGTGKTWLARALAPELGAAPGALHLRTDETRKRRAGVAPEARLPEQAYAEAESQAVHAEIMAAARLALAAGQSVVLDAVFLDPALRQAAEAAAAPHPFTGIWLAAPLDLLRARVAARSAEGRDASDATVAVLERAARADPGAIGWAVLDAAAPLPAARGMLALGPGDRA</sequence>
<dbReference type="RefSeq" id="WP_216873400.1">
    <property type="nucleotide sequence ID" value="NZ_JAERQM010000001.1"/>
</dbReference>
<dbReference type="InterPro" id="IPR052732">
    <property type="entry name" value="Cell-binding_unc_protein"/>
</dbReference>
<reference evidence="1 2" key="1">
    <citation type="submission" date="2021-01" db="EMBL/GenBank/DDBJ databases">
        <title>Roseomonas sp. nov, a bacterium isolated from an oil production mixture in Yumen Oilfield.</title>
        <authorList>
            <person name="Wu D."/>
        </authorList>
    </citation>
    <scope>NUCLEOTIDE SEQUENCE [LARGE SCALE GENOMIC DNA]</scope>
    <source>
        <strain evidence="1 2">ROY-5-3</strain>
    </source>
</reference>
<gene>
    <name evidence="1" type="ORF">JJQ90_05285</name>
</gene>
<dbReference type="PANTHER" id="PTHR43883">
    <property type="entry name" value="SLR0207 PROTEIN"/>
    <property type="match status" value="1"/>
</dbReference>
<proteinExistence type="predicted"/>
<comment type="caution">
    <text evidence="1">The sequence shown here is derived from an EMBL/GenBank/DDBJ whole genome shotgun (WGS) entry which is preliminary data.</text>
</comment>